<keyword evidence="2" id="KW-0472">Membrane</keyword>
<dbReference type="GeneID" id="5621702"/>
<dbReference type="InterPro" id="IPR011055">
    <property type="entry name" value="Dup_hybrid_motif"/>
</dbReference>
<dbReference type="PANTHER" id="PTHR21666:SF274">
    <property type="entry name" value="STAGE IV SPORULATION PROTEIN FA"/>
    <property type="match status" value="1"/>
</dbReference>
<name>A8FFT4_BACP2</name>
<reference evidence="4 5" key="3">
    <citation type="journal article" date="2013" name="PLoS ONE">
        <title>Candidate genes that may be responsible for the unusual resistances exhibited by Bacillus pumilus SAFR-032 spores.</title>
        <authorList>
            <person name="Tirumalai M.R."/>
            <person name="Rastogi R."/>
            <person name="Zamani N."/>
            <person name="O'Bryant Williams E."/>
            <person name="Allen S."/>
            <person name="Diouf F."/>
            <person name="Kwende S."/>
            <person name="Weinstock G.M."/>
            <person name="Venkateswaran K.J."/>
            <person name="Fox G.E."/>
        </authorList>
    </citation>
    <scope>NUCLEOTIDE SEQUENCE [LARGE SCALE GENOMIC DNA]</scope>
    <source>
        <strain evidence="4 5">SAFR-032</strain>
    </source>
</reference>
<dbReference type="KEGG" id="bpu:BPUM_2438"/>
<dbReference type="Gene3D" id="2.70.70.10">
    <property type="entry name" value="Glucose Permease (Domain IIA)"/>
    <property type="match status" value="1"/>
</dbReference>
<dbReference type="SUPFAM" id="SSF51261">
    <property type="entry name" value="Duplicated hybrid motif"/>
    <property type="match status" value="1"/>
</dbReference>
<feature type="domain" description="M23ase beta-sheet core" evidence="3">
    <location>
        <begin position="167"/>
        <end position="256"/>
    </location>
</feature>
<dbReference type="eggNOG" id="COG0739">
    <property type="taxonomic scope" value="Bacteria"/>
</dbReference>
<dbReference type="AlphaFoldDB" id="A8FFT4"/>
<evidence type="ECO:0000256" key="1">
    <source>
        <dbReference type="SAM" id="MobiDB-lite"/>
    </source>
</evidence>
<dbReference type="Pfam" id="PF01551">
    <property type="entry name" value="Peptidase_M23"/>
    <property type="match status" value="1"/>
</dbReference>
<accession>A8FFT4</accession>
<organism evidence="4 5">
    <name type="scientific">Bacillus pumilus (strain SAFR-032)</name>
    <dbReference type="NCBI Taxonomy" id="315750"/>
    <lineage>
        <taxon>Bacteria</taxon>
        <taxon>Bacillati</taxon>
        <taxon>Bacillota</taxon>
        <taxon>Bacilli</taxon>
        <taxon>Bacillales</taxon>
        <taxon>Bacillaceae</taxon>
        <taxon>Bacillus</taxon>
    </lineage>
</organism>
<feature type="transmembrane region" description="Helical" evidence="2">
    <location>
        <begin position="72"/>
        <end position="91"/>
    </location>
</feature>
<dbReference type="CDD" id="cd12797">
    <property type="entry name" value="M23_peptidase"/>
    <property type="match status" value="1"/>
</dbReference>
<dbReference type="STRING" id="315750.BPUM_2438"/>
<dbReference type="Proteomes" id="UP000001355">
    <property type="component" value="Chromosome"/>
</dbReference>
<dbReference type="GO" id="GO:0004222">
    <property type="term" value="F:metalloendopeptidase activity"/>
    <property type="evidence" value="ECO:0007669"/>
    <property type="project" value="TreeGrafter"/>
</dbReference>
<protein>
    <submittedName>
        <fullName evidence="4">Stage IV sporulation protein FA</fullName>
    </submittedName>
</protein>
<evidence type="ECO:0000259" key="3">
    <source>
        <dbReference type="Pfam" id="PF01551"/>
    </source>
</evidence>
<dbReference type="PANTHER" id="PTHR21666">
    <property type="entry name" value="PEPTIDASE-RELATED"/>
    <property type="match status" value="1"/>
</dbReference>
<dbReference type="InterPro" id="IPR016047">
    <property type="entry name" value="M23ase_b-sheet_dom"/>
</dbReference>
<keyword evidence="2" id="KW-0812">Transmembrane</keyword>
<dbReference type="RefSeq" id="WP_012010762.1">
    <property type="nucleotide sequence ID" value="NC_009848.4"/>
</dbReference>
<keyword evidence="2" id="KW-1133">Transmembrane helix</keyword>
<dbReference type="HOGENOM" id="CLU_093390_0_0_9"/>
<feature type="region of interest" description="Disordered" evidence="1">
    <location>
        <begin position="1"/>
        <end position="31"/>
    </location>
</feature>
<reference evidence="4 5" key="2">
    <citation type="journal article" date="2013" name="Extremophiles">
        <title>An ICEBs1-like element may be associated with the extreme radiation and desiccation resistance of Bacillus pumilus SAFR-032 spores.</title>
        <authorList>
            <person name="Tirumalai M.R."/>
            <person name="Fox G.E."/>
        </authorList>
    </citation>
    <scope>NUCLEOTIDE SEQUENCE [LARGE SCALE GENOMIC DNA]</scope>
    <source>
        <strain evidence="4 5">SAFR-032</strain>
    </source>
</reference>
<evidence type="ECO:0000256" key="2">
    <source>
        <dbReference type="SAM" id="Phobius"/>
    </source>
</evidence>
<evidence type="ECO:0000313" key="4">
    <source>
        <dbReference type="EMBL" id="ABV63101.1"/>
    </source>
</evidence>
<dbReference type="InterPro" id="IPR050570">
    <property type="entry name" value="Cell_wall_metabolism_enzyme"/>
</dbReference>
<dbReference type="OrthoDB" id="2986589at2"/>
<feature type="compositionally biased region" description="Basic residues" evidence="1">
    <location>
        <begin position="10"/>
        <end position="19"/>
    </location>
</feature>
<keyword evidence="5" id="KW-1185">Reference proteome</keyword>
<evidence type="ECO:0000313" key="5">
    <source>
        <dbReference type="Proteomes" id="UP000001355"/>
    </source>
</evidence>
<sequence length="263" mass="29636">MKRVDEYRKKIAQRRKTKHSVAPSKKTTFKKKEDIPPWVMLTEEEKHSGSSSFEASSHQPKKYQHPLFNPNAFVLKCLLSASLVLIAAISFKGQAGPFQQLKPIITQTFEQDFQFAAANRWFEKTVGNPLAFLTDKKEDQKDVQANHELAVPASGKVQESFTQNGAGVKVETSAEAIDSMKEGYVVEVKKKSDTGLTVVVQHADNSYSWYGQLKEADVALYDFVDKGEKIGQISLDDQGKGTYYFAIKQNEQFIDPIQVMTFE</sequence>
<dbReference type="EMBL" id="CP000813">
    <property type="protein sequence ID" value="ABV63101.1"/>
    <property type="molecule type" value="Genomic_DNA"/>
</dbReference>
<proteinExistence type="predicted"/>
<gene>
    <name evidence="4" type="ordered locus">BPUM_2438</name>
</gene>
<reference evidence="4 5" key="1">
    <citation type="journal article" date="2007" name="PLoS ONE">
        <title>Paradoxical DNA repair and peroxide resistance gene conservation in Bacillus pumilus SAFR-032.</title>
        <authorList>
            <person name="Gioia J."/>
            <person name="Yerrapragada S."/>
            <person name="Qin X."/>
            <person name="Jiang H."/>
            <person name="Igboeli O.C."/>
            <person name="Muzny D."/>
            <person name="Dugan-Rocha S."/>
            <person name="Ding Y."/>
            <person name="Hawes A."/>
            <person name="Liu W."/>
            <person name="Perez L."/>
            <person name="Kovar C."/>
            <person name="Dinh H."/>
            <person name="Lee S."/>
            <person name="Nazareth L."/>
            <person name="Blyth P."/>
            <person name="Holder M."/>
            <person name="Buhay C."/>
            <person name="Tirumalai M.R."/>
            <person name="Liu Y."/>
            <person name="Dasgupta I."/>
            <person name="Bokhetache L."/>
            <person name="Fujita M."/>
            <person name="Karouia F."/>
            <person name="Eswara Moorthy P."/>
            <person name="Siefert J."/>
            <person name="Uzman A."/>
            <person name="Buzumbo P."/>
            <person name="Verma A."/>
            <person name="Zwiya H."/>
            <person name="McWilliams B.D."/>
            <person name="Olowu A."/>
            <person name="Clinkenbeard K.D."/>
            <person name="Newcombe D."/>
            <person name="Golebiewski L."/>
            <person name="Petrosino J.F."/>
            <person name="Nicholson W.L."/>
            <person name="Fox G.E."/>
            <person name="Venkateswaran K."/>
            <person name="Highlander S.K."/>
            <person name="Weinstock G.M."/>
        </authorList>
    </citation>
    <scope>NUCLEOTIDE SEQUENCE [LARGE SCALE GENOMIC DNA]</scope>
    <source>
        <strain evidence="4 5">SAFR-032</strain>
    </source>
</reference>